<dbReference type="RefSeq" id="WP_069960410.1">
    <property type="nucleotide sequence ID" value="NZ_CP016094.1"/>
</dbReference>
<gene>
    <name evidence="4" type="primary">ptpA_1</name>
    <name evidence="4" type="ORF">Verru16b_00051</name>
</gene>
<feature type="signal peptide" evidence="2">
    <location>
        <begin position="1"/>
        <end position="25"/>
    </location>
</feature>
<dbReference type="PANTHER" id="PTHR42776:SF27">
    <property type="entry name" value="DIPEPTIDYL PEPTIDASE FAMILY MEMBER 6"/>
    <property type="match status" value="1"/>
</dbReference>
<dbReference type="AlphaFoldDB" id="A0A1I7PHD6"/>
<evidence type="ECO:0000313" key="5">
    <source>
        <dbReference type="Proteomes" id="UP000095228"/>
    </source>
</evidence>
<dbReference type="GO" id="GO:0006508">
    <property type="term" value="P:proteolysis"/>
    <property type="evidence" value="ECO:0007669"/>
    <property type="project" value="InterPro"/>
</dbReference>
<evidence type="ECO:0000256" key="1">
    <source>
        <dbReference type="ARBA" id="ARBA00022801"/>
    </source>
</evidence>
<dbReference type="STRING" id="1838286.Verru16b_00051"/>
<dbReference type="OrthoDB" id="108903at2"/>
<name>A0A1I7PHD6_9BACT</name>
<proteinExistence type="predicted"/>
<dbReference type="InterPro" id="IPR029058">
    <property type="entry name" value="AB_hydrolase_fold"/>
</dbReference>
<feature type="chain" id="PRO_5009304097" evidence="2">
    <location>
        <begin position="26"/>
        <end position="645"/>
    </location>
</feature>
<evidence type="ECO:0000256" key="2">
    <source>
        <dbReference type="SAM" id="SignalP"/>
    </source>
</evidence>
<dbReference type="SUPFAM" id="SSF82171">
    <property type="entry name" value="DPP6 N-terminal domain-like"/>
    <property type="match status" value="1"/>
</dbReference>
<dbReference type="Pfam" id="PF00326">
    <property type="entry name" value="Peptidase_S9"/>
    <property type="match status" value="1"/>
</dbReference>
<keyword evidence="1 4" id="KW-0378">Hydrolase</keyword>
<reference evidence="4 5" key="1">
    <citation type="submission" date="2016-06" db="EMBL/GenBank/DDBJ databases">
        <title>Three novel species with peptidoglycan cell walls form the new genus Lacunisphaera gen. nov. in the family Opitutaceae of the verrucomicrobial subdivision 4.</title>
        <authorList>
            <person name="Rast P."/>
            <person name="Gloeckner I."/>
            <person name="Jogler M."/>
            <person name="Boedeker C."/>
            <person name="Jeske O."/>
            <person name="Wiegand S."/>
            <person name="Reinhardt R."/>
            <person name="Schumann P."/>
            <person name="Rohde M."/>
            <person name="Spring S."/>
            <person name="Gloeckner F.O."/>
            <person name="Jogler C."/>
        </authorList>
    </citation>
    <scope>NUCLEOTIDE SEQUENCE [LARGE SCALE GENOMIC DNA]</scope>
    <source>
        <strain evidence="4 5">IG16b</strain>
    </source>
</reference>
<feature type="domain" description="Peptidase S9 prolyl oligopeptidase catalytic" evidence="3">
    <location>
        <begin position="432"/>
        <end position="645"/>
    </location>
</feature>
<keyword evidence="2" id="KW-0732">Signal</keyword>
<organism evidence="4 5">
    <name type="scientific">Lacunisphaera limnophila</name>
    <dbReference type="NCBI Taxonomy" id="1838286"/>
    <lineage>
        <taxon>Bacteria</taxon>
        <taxon>Pseudomonadati</taxon>
        <taxon>Verrucomicrobiota</taxon>
        <taxon>Opitutia</taxon>
        <taxon>Opitutales</taxon>
        <taxon>Opitutaceae</taxon>
        <taxon>Lacunisphaera</taxon>
    </lineage>
</organism>
<evidence type="ECO:0000313" key="4">
    <source>
        <dbReference type="EMBL" id="AOS43013.1"/>
    </source>
</evidence>
<dbReference type="EMBL" id="CP016094">
    <property type="protein sequence ID" value="AOS43013.1"/>
    <property type="molecule type" value="Genomic_DNA"/>
</dbReference>
<dbReference type="InterPro" id="IPR001375">
    <property type="entry name" value="Peptidase_S9_cat"/>
</dbReference>
<dbReference type="EC" id="3.4.14.12" evidence="4"/>
<accession>A0A1I7PHD6</accession>
<protein>
    <submittedName>
        <fullName evidence="4">Prolyl tripeptidyl peptidase</fullName>
        <ecNumber evidence="4">3.4.14.12</ecNumber>
    </submittedName>
</protein>
<dbReference type="PANTHER" id="PTHR42776">
    <property type="entry name" value="SERINE PEPTIDASE S9 FAMILY MEMBER"/>
    <property type="match status" value="1"/>
</dbReference>
<dbReference type="Proteomes" id="UP000095228">
    <property type="component" value="Chromosome"/>
</dbReference>
<dbReference type="KEGG" id="obg:Verru16b_00051"/>
<keyword evidence="5" id="KW-1185">Reference proteome</keyword>
<dbReference type="GO" id="GO:0004252">
    <property type="term" value="F:serine-type endopeptidase activity"/>
    <property type="evidence" value="ECO:0007669"/>
    <property type="project" value="TreeGrafter"/>
</dbReference>
<dbReference type="SUPFAM" id="SSF53474">
    <property type="entry name" value="alpha/beta-Hydrolases"/>
    <property type="match status" value="1"/>
</dbReference>
<evidence type="ECO:0000259" key="3">
    <source>
        <dbReference type="Pfam" id="PF00326"/>
    </source>
</evidence>
<dbReference type="Gene3D" id="3.40.50.1820">
    <property type="entry name" value="alpha/beta hydrolase"/>
    <property type="match status" value="1"/>
</dbReference>
<sequence>MIPPRFPSLLRFIAPLLGLFSLATAAPPPVSDFVKWPEVNEVRISENGRYVAFLTPSQVRFFDLNVYDTQTKESKKFDLGGDDVTDFFWIGGDRMVITTENRPNYRGRKQVFDVKQGKVTANLTYERQFFQLISSLRRDPNLFVARFFDDGRGSAGLAVISTRLRPKVMAGQDNSRFNVKEWIDLPKGEFHGAATDHEGEVRVAAVYSDKKLRFHYRAGPKEKWIELPFHYETTSVIGFTPDPDLLYVAHYAEEAKSSRLHRYRVSTGDFGPPLFEDATYAMNDAELFQVRQADGSVRTAALGYHRDLYTQLAIDPLFAEIQTAIQAKLPGRQNLIVDCDQAMQTFVVASSNGREPSRYVIYRHDTKAFLPLPAPTPWFKPAEMSVQRPIKFTARDGLVLEGYLSLPAPAADGSKPPLVVYAHGGPWARDTWGYNSDAQFLTSRGYAVFQPNYRGSTGYAKAVSKDDDFEFRKMHDDVTDGVKHLVAQGLVDGKRLAIYGGSFGGYLAVAGVAFEPDLYRCAVTFAGVFDWKQLVKQSWAQSDDDRFNYDRLLEKLGDPATQQERFQNISPIAHIAAVKAPVLVIHGKLDTTVEYQQSTRLLSELEQRKVPHEQLFFDTEFHGFSERENYQKFLTALEKFLAQHL</sequence>